<evidence type="ECO:0000256" key="10">
    <source>
        <dbReference type="SAM" id="Phobius"/>
    </source>
</evidence>
<evidence type="ECO:0000256" key="9">
    <source>
        <dbReference type="SAM" id="MobiDB-lite"/>
    </source>
</evidence>
<keyword evidence="3" id="KW-0813">Transport</keyword>
<evidence type="ECO:0000256" key="6">
    <source>
        <dbReference type="ARBA" id="ARBA00023065"/>
    </source>
</evidence>
<feature type="transmembrane region" description="Helical" evidence="10">
    <location>
        <begin position="53"/>
        <end position="73"/>
    </location>
</feature>
<evidence type="ECO:0000256" key="4">
    <source>
        <dbReference type="ARBA" id="ARBA00022692"/>
    </source>
</evidence>
<feature type="transmembrane region" description="Helical" evidence="10">
    <location>
        <begin position="85"/>
        <end position="105"/>
    </location>
</feature>
<evidence type="ECO:0000313" key="12">
    <source>
        <dbReference type="RefSeq" id="XP_022982940.1"/>
    </source>
</evidence>
<evidence type="ECO:0000256" key="8">
    <source>
        <dbReference type="ARBA" id="ARBA00023303"/>
    </source>
</evidence>
<sequence>MGIEAVKNKAMEIAMKIKKLGQDDPRRIIHSIKVGVALTLVSLFYYWKPLYDGFGASGIWAVMTVVVIFEFTVGATLSKGLNRGLGTLLAGSLGVGVNYLANLSGQKGEPFVLGIFVFLIAASATFSRFFPGIKARYDYGVLIFILTFSLVSISGYRMDEFLTLAHQRLSTILVGGAICIMISILVFPVWAGETLHNSVTSNINKLADYLEGFGGEYFYCCEDGEHGVATEKDKSFVEGYKAVLNSKSMEDSMANFARWEPKHGKFRFRHPWKHYLKIGSLTRHCAYQIEALNRHLCPQLQTQDPSQLRRMIEVPCKTLSSESGKALKALATGMKAMTNPSPSSQVHLNAAKSAMNDLKDSLKLTTAQTTNLLAIIPDATVASILIEIVKSVEDLSEAVVELSLKAHFKSIEATVSPEKPQLLHKGTINPFVEAEDEQPHVVIRVRGTEDEDLTEKKGSSGTTSLPT</sequence>
<protein>
    <submittedName>
        <fullName evidence="12">Aluminum-activated malate transporter 8-like</fullName>
    </submittedName>
</protein>
<keyword evidence="6" id="KW-0406">Ion transport</keyword>
<dbReference type="RefSeq" id="XP_022982940.1">
    <property type="nucleotide sequence ID" value="XM_023127172.1"/>
</dbReference>
<evidence type="ECO:0000256" key="7">
    <source>
        <dbReference type="ARBA" id="ARBA00023136"/>
    </source>
</evidence>
<feature type="transmembrane region" description="Helical" evidence="10">
    <location>
        <begin position="111"/>
        <end position="130"/>
    </location>
</feature>
<evidence type="ECO:0000313" key="11">
    <source>
        <dbReference type="Proteomes" id="UP000504608"/>
    </source>
</evidence>
<evidence type="ECO:0000256" key="2">
    <source>
        <dbReference type="ARBA" id="ARBA00007079"/>
    </source>
</evidence>
<name>A0A6J1J497_CUCMA</name>
<dbReference type="AlphaFoldDB" id="A0A6J1J497"/>
<reference evidence="12" key="1">
    <citation type="submission" date="2025-08" db="UniProtKB">
        <authorList>
            <consortium name="RefSeq"/>
        </authorList>
    </citation>
    <scope>IDENTIFICATION</scope>
    <source>
        <tissue evidence="12">Young leaves</tissue>
    </source>
</reference>
<dbReference type="GO" id="GO:0016020">
    <property type="term" value="C:membrane"/>
    <property type="evidence" value="ECO:0007669"/>
    <property type="project" value="UniProtKB-SubCell"/>
</dbReference>
<feature type="transmembrane region" description="Helical" evidence="10">
    <location>
        <begin position="28"/>
        <end position="47"/>
    </location>
</feature>
<dbReference type="GeneID" id="111481634"/>
<dbReference type="GO" id="GO:0034220">
    <property type="term" value="P:monoatomic ion transmembrane transport"/>
    <property type="evidence" value="ECO:0007669"/>
    <property type="project" value="UniProtKB-KW"/>
</dbReference>
<keyword evidence="11" id="KW-1185">Reference proteome</keyword>
<keyword evidence="4 10" id="KW-0812">Transmembrane</keyword>
<evidence type="ECO:0000256" key="1">
    <source>
        <dbReference type="ARBA" id="ARBA00004141"/>
    </source>
</evidence>
<feature type="transmembrane region" description="Helical" evidence="10">
    <location>
        <begin position="169"/>
        <end position="191"/>
    </location>
</feature>
<dbReference type="PANTHER" id="PTHR31086">
    <property type="entry name" value="ALUMINUM-ACTIVATED MALATE TRANSPORTER 10"/>
    <property type="match status" value="1"/>
</dbReference>
<keyword evidence="8" id="KW-0407">Ion channel</keyword>
<feature type="transmembrane region" description="Helical" evidence="10">
    <location>
        <begin position="137"/>
        <end position="157"/>
    </location>
</feature>
<keyword evidence="7 10" id="KW-0472">Membrane</keyword>
<organism evidence="11 12">
    <name type="scientific">Cucurbita maxima</name>
    <name type="common">Pumpkin</name>
    <name type="synonym">Winter squash</name>
    <dbReference type="NCBI Taxonomy" id="3661"/>
    <lineage>
        <taxon>Eukaryota</taxon>
        <taxon>Viridiplantae</taxon>
        <taxon>Streptophyta</taxon>
        <taxon>Embryophyta</taxon>
        <taxon>Tracheophyta</taxon>
        <taxon>Spermatophyta</taxon>
        <taxon>Magnoliopsida</taxon>
        <taxon>eudicotyledons</taxon>
        <taxon>Gunneridae</taxon>
        <taxon>Pentapetalae</taxon>
        <taxon>rosids</taxon>
        <taxon>fabids</taxon>
        <taxon>Cucurbitales</taxon>
        <taxon>Cucurbitaceae</taxon>
        <taxon>Cucurbiteae</taxon>
        <taxon>Cucurbita</taxon>
    </lineage>
</organism>
<comment type="subcellular location">
    <subcellularLocation>
        <location evidence="1">Membrane</location>
        <topology evidence="1">Multi-pass membrane protein</topology>
    </subcellularLocation>
</comment>
<dbReference type="InterPro" id="IPR020966">
    <property type="entry name" value="ALMT"/>
</dbReference>
<accession>A0A6J1J497</accession>
<evidence type="ECO:0000256" key="3">
    <source>
        <dbReference type="ARBA" id="ARBA00022448"/>
    </source>
</evidence>
<dbReference type="Proteomes" id="UP000504608">
    <property type="component" value="Unplaced"/>
</dbReference>
<dbReference type="GO" id="GO:0015743">
    <property type="term" value="P:malate transport"/>
    <property type="evidence" value="ECO:0007669"/>
    <property type="project" value="InterPro"/>
</dbReference>
<dbReference type="KEGG" id="cmax:111481634"/>
<feature type="region of interest" description="Disordered" evidence="9">
    <location>
        <begin position="447"/>
        <end position="467"/>
    </location>
</feature>
<dbReference type="OrthoDB" id="68611at2759"/>
<comment type="similarity">
    <text evidence="2">Belongs to the aromatic acid exporter (TC 2.A.85) family.</text>
</comment>
<keyword evidence="5 10" id="KW-1133">Transmembrane helix</keyword>
<dbReference type="Pfam" id="PF11744">
    <property type="entry name" value="ALMT"/>
    <property type="match status" value="1"/>
</dbReference>
<evidence type="ECO:0000256" key="5">
    <source>
        <dbReference type="ARBA" id="ARBA00022989"/>
    </source>
</evidence>
<proteinExistence type="inferred from homology"/>
<gene>
    <name evidence="12" type="primary">LOC111481634</name>
</gene>